<keyword evidence="3" id="KW-1185">Reference proteome</keyword>
<keyword evidence="1" id="KW-1133">Transmembrane helix</keyword>
<accession>A0A1X9NDC6</accession>
<dbReference type="Proteomes" id="UP000193450">
    <property type="component" value="Chromosome"/>
</dbReference>
<dbReference type="AlphaFoldDB" id="A0A1X9NDC6"/>
<evidence type="ECO:0000313" key="3">
    <source>
        <dbReference type="Proteomes" id="UP000193450"/>
    </source>
</evidence>
<organism evidence="2 3">
    <name type="scientific">Oceanicoccus sagamiensis</name>
    <dbReference type="NCBI Taxonomy" id="716816"/>
    <lineage>
        <taxon>Bacteria</taxon>
        <taxon>Pseudomonadati</taxon>
        <taxon>Pseudomonadota</taxon>
        <taxon>Gammaproteobacteria</taxon>
        <taxon>Cellvibrionales</taxon>
        <taxon>Spongiibacteraceae</taxon>
        <taxon>Oceanicoccus</taxon>
    </lineage>
</organism>
<feature type="transmembrane region" description="Helical" evidence="1">
    <location>
        <begin position="7"/>
        <end position="33"/>
    </location>
</feature>
<reference evidence="2 3" key="1">
    <citation type="submission" date="2016-11" db="EMBL/GenBank/DDBJ databases">
        <title>Trade-off between light-utilization and light-protection in marine flavobacteria.</title>
        <authorList>
            <person name="Kumagai Y."/>
        </authorList>
    </citation>
    <scope>NUCLEOTIDE SEQUENCE [LARGE SCALE GENOMIC DNA]</scope>
    <source>
        <strain evidence="2 3">NBRC 107125</strain>
    </source>
</reference>
<evidence type="ECO:0000313" key="2">
    <source>
        <dbReference type="EMBL" id="ARN75161.1"/>
    </source>
</evidence>
<dbReference type="KEGG" id="osg:BST96_14180"/>
<name>A0A1X9NDC6_9GAMM</name>
<sequence>MTLFNKLLINLVMVVLMIILLPLVMLGLVFTVLKITAYRQGWVSKPLHIRERPRFEKVINPR</sequence>
<proteinExistence type="predicted"/>
<dbReference type="RefSeq" id="WP_085759333.1">
    <property type="nucleotide sequence ID" value="NZ_CP019343.1"/>
</dbReference>
<evidence type="ECO:0000256" key="1">
    <source>
        <dbReference type="SAM" id="Phobius"/>
    </source>
</evidence>
<protein>
    <submittedName>
        <fullName evidence="2">Uncharacterized protein</fullName>
    </submittedName>
</protein>
<gene>
    <name evidence="2" type="ORF">BST96_14180</name>
</gene>
<keyword evidence="1" id="KW-0812">Transmembrane</keyword>
<keyword evidence="1" id="KW-0472">Membrane</keyword>
<dbReference type="EMBL" id="CP019343">
    <property type="protein sequence ID" value="ARN75161.1"/>
    <property type="molecule type" value="Genomic_DNA"/>
</dbReference>